<dbReference type="InterPro" id="IPR041215">
    <property type="entry name" value="FlgO_dom"/>
</dbReference>
<evidence type="ECO:0000313" key="2">
    <source>
        <dbReference type="EMBL" id="EFI35522.1"/>
    </source>
</evidence>
<dbReference type="EMBL" id="ACJN02000001">
    <property type="protein sequence ID" value="EFI35522.1"/>
    <property type="molecule type" value="Genomic_DNA"/>
</dbReference>
<dbReference type="Proteomes" id="UP000005496">
    <property type="component" value="Unassembled WGS sequence"/>
</dbReference>
<feature type="domain" description="FlgO" evidence="1">
    <location>
        <begin position="48"/>
        <end position="175"/>
    </location>
</feature>
<sequence>MTRYCTAILVCLILSIAAGCAWQGQNNDVRKIPEKQAEIIHDNHRAGYELHNMLVATLPQETTILLTTFVNLDNLEETSSLGRIVPHHIGTALTRCGHEIVDIRLRRDSLLVRQKQGEFGLSREIKEIARDNQANYVLAGTYSVLYNRILVNAKVLRSSDGLTVAATDYYLPYDSTVLDPAGFSGEQAAETIFTPNVLTGF</sequence>
<organism evidence="2 3">
    <name type="scientific">Desulfonatronospira thiodismutans ASO3-1</name>
    <dbReference type="NCBI Taxonomy" id="555779"/>
    <lineage>
        <taxon>Bacteria</taxon>
        <taxon>Pseudomonadati</taxon>
        <taxon>Thermodesulfobacteriota</taxon>
        <taxon>Desulfovibrionia</taxon>
        <taxon>Desulfovibrionales</taxon>
        <taxon>Desulfonatronovibrionaceae</taxon>
        <taxon>Desulfonatronospira</taxon>
    </lineage>
</organism>
<protein>
    <recommendedName>
        <fullName evidence="1">FlgO domain-containing protein</fullName>
    </recommendedName>
</protein>
<accession>D6SLG1</accession>
<dbReference type="OrthoDB" id="5470460at2"/>
<dbReference type="AlphaFoldDB" id="D6SLG1"/>
<keyword evidence="3" id="KW-1185">Reference proteome</keyword>
<gene>
    <name evidence="2" type="ORF">Dthio_PD2946</name>
</gene>
<reference evidence="2" key="1">
    <citation type="submission" date="2010-05" db="EMBL/GenBank/DDBJ databases">
        <title>The draft genome of Desulfonatronospira thiodismutans ASO3-1.</title>
        <authorList>
            <consortium name="US DOE Joint Genome Institute (JGI-PGF)"/>
            <person name="Lucas S."/>
            <person name="Copeland A."/>
            <person name="Lapidus A."/>
            <person name="Cheng J.-F."/>
            <person name="Bruce D."/>
            <person name="Goodwin L."/>
            <person name="Pitluck S."/>
            <person name="Chertkov O."/>
            <person name="Brettin T."/>
            <person name="Detter J.C."/>
            <person name="Han C."/>
            <person name="Land M.L."/>
            <person name="Hauser L."/>
            <person name="Kyrpides N."/>
            <person name="Mikhailova N."/>
            <person name="Muyzer G."/>
            <person name="Woyke T."/>
        </authorList>
    </citation>
    <scope>NUCLEOTIDE SEQUENCE [LARGE SCALE GENOMIC DNA]</scope>
    <source>
        <strain evidence="2">ASO3-1</strain>
    </source>
</reference>
<dbReference type="PROSITE" id="PS51257">
    <property type="entry name" value="PROKAR_LIPOPROTEIN"/>
    <property type="match status" value="1"/>
</dbReference>
<dbReference type="Pfam" id="PF17680">
    <property type="entry name" value="FlgO"/>
    <property type="match status" value="1"/>
</dbReference>
<evidence type="ECO:0000259" key="1">
    <source>
        <dbReference type="Pfam" id="PF17680"/>
    </source>
</evidence>
<proteinExistence type="predicted"/>
<evidence type="ECO:0000313" key="3">
    <source>
        <dbReference type="Proteomes" id="UP000005496"/>
    </source>
</evidence>
<comment type="caution">
    <text evidence="2">The sequence shown here is derived from an EMBL/GenBank/DDBJ whole genome shotgun (WGS) entry which is preliminary data.</text>
</comment>
<dbReference type="eggNOG" id="COG5616">
    <property type="taxonomic scope" value="Bacteria"/>
</dbReference>
<name>D6SLG1_9BACT</name>
<dbReference type="RefSeq" id="WP_008868654.1">
    <property type="nucleotide sequence ID" value="NZ_ACJN02000001.1"/>
</dbReference>